<dbReference type="InterPro" id="IPR002524">
    <property type="entry name" value="Cation_efflux"/>
</dbReference>
<dbReference type="PANTHER" id="PTHR11562">
    <property type="entry name" value="CATION EFFLUX PROTEIN/ ZINC TRANSPORTER"/>
    <property type="match status" value="1"/>
</dbReference>
<keyword evidence="6" id="KW-0406">Ion transport</keyword>
<comment type="subcellular location">
    <subcellularLocation>
        <location evidence="1">Membrane</location>
        <topology evidence="1">Multi-pass membrane protein</topology>
    </subcellularLocation>
</comment>
<dbReference type="eggNOG" id="COG1230">
    <property type="taxonomic scope" value="Bacteria"/>
</dbReference>
<dbReference type="GO" id="GO:0005886">
    <property type="term" value="C:plasma membrane"/>
    <property type="evidence" value="ECO:0007669"/>
    <property type="project" value="TreeGrafter"/>
</dbReference>
<keyword evidence="12" id="KW-1185">Reference proteome</keyword>
<gene>
    <name evidence="11" type="ORF">B841_06040</name>
</gene>
<evidence type="ECO:0000256" key="6">
    <source>
        <dbReference type="ARBA" id="ARBA00023065"/>
    </source>
</evidence>
<feature type="domain" description="Cation efflux protein transmembrane" evidence="9">
    <location>
        <begin position="17"/>
        <end position="205"/>
    </location>
</feature>
<evidence type="ECO:0000256" key="5">
    <source>
        <dbReference type="ARBA" id="ARBA00022989"/>
    </source>
</evidence>
<sequence>MGGTHTTDAPLKALLGALIITAVVFLAELIAGVVSGSLALLSDAMHMLSDATGLIIALLAMLIGRRKATDRSTFGHRRVEVVAALFNAVVVTLVVVWILIQAIGRLGSGTEIDTTLMISVAVIGLLANAASALILMGQRHASLNMRGAFLHVITDMLGSVAVIVAGVVIALTGWTAADTLASLAIVALVLPRSLKLLTDSLSVLLNRVPDGIDLQEVERELLEIPHVEDIHDLHVWSTEGVNNLATCHLVIDEGHDSRCGVLDEAQERLRTFGIEHSTIQLEHRDHASHEVVCD</sequence>
<keyword evidence="3" id="KW-0813">Transport</keyword>
<protein>
    <recommendedName>
        <fullName evidence="13">Cation transporter</fullName>
    </recommendedName>
</protein>
<feature type="transmembrane region" description="Helical" evidence="8">
    <location>
        <begin position="12"/>
        <end position="38"/>
    </location>
</feature>
<dbReference type="SUPFAM" id="SSF161111">
    <property type="entry name" value="Cation efflux protein transmembrane domain-like"/>
    <property type="match status" value="1"/>
</dbReference>
<comment type="similarity">
    <text evidence="2">Belongs to the cation diffusion facilitator (CDF) transporter (TC 2.A.4) family. SLC30A subfamily.</text>
</comment>
<feature type="transmembrane region" description="Helical" evidence="8">
    <location>
        <begin position="116"/>
        <end position="136"/>
    </location>
</feature>
<dbReference type="Proteomes" id="UP000015388">
    <property type="component" value="Chromosome"/>
</dbReference>
<evidence type="ECO:0000256" key="3">
    <source>
        <dbReference type="ARBA" id="ARBA00022448"/>
    </source>
</evidence>
<dbReference type="InterPro" id="IPR058533">
    <property type="entry name" value="Cation_efflux_TM"/>
</dbReference>
<dbReference type="AlphaFoldDB" id="S5TIF9"/>
<feature type="domain" description="Cation efflux protein cytoplasmic" evidence="10">
    <location>
        <begin position="209"/>
        <end position="283"/>
    </location>
</feature>
<evidence type="ECO:0000256" key="4">
    <source>
        <dbReference type="ARBA" id="ARBA00022692"/>
    </source>
</evidence>
<evidence type="ECO:0000256" key="2">
    <source>
        <dbReference type="ARBA" id="ARBA00008873"/>
    </source>
</evidence>
<dbReference type="Gene3D" id="1.20.1510.10">
    <property type="entry name" value="Cation efflux protein transmembrane domain"/>
    <property type="match status" value="1"/>
</dbReference>
<accession>S5TIF9</accession>
<dbReference type="KEGG" id="cmd:B841_06040"/>
<feature type="transmembrane region" description="Helical" evidence="8">
    <location>
        <begin position="84"/>
        <end position="104"/>
    </location>
</feature>
<keyword evidence="4 8" id="KW-0812">Transmembrane</keyword>
<name>S5TIF9_9CORY</name>
<keyword evidence="7 8" id="KW-0472">Membrane</keyword>
<evidence type="ECO:0000256" key="1">
    <source>
        <dbReference type="ARBA" id="ARBA00004141"/>
    </source>
</evidence>
<feature type="transmembrane region" description="Helical" evidence="8">
    <location>
        <begin position="148"/>
        <end position="174"/>
    </location>
</feature>
<dbReference type="InterPro" id="IPR027470">
    <property type="entry name" value="Cation_efflux_CTD"/>
</dbReference>
<feature type="transmembrane region" description="Helical" evidence="8">
    <location>
        <begin position="44"/>
        <end position="63"/>
    </location>
</feature>
<dbReference type="NCBIfam" id="TIGR01297">
    <property type="entry name" value="CDF"/>
    <property type="match status" value="1"/>
</dbReference>
<dbReference type="Pfam" id="PF01545">
    <property type="entry name" value="Cation_efflux"/>
    <property type="match status" value="1"/>
</dbReference>
<dbReference type="InterPro" id="IPR050681">
    <property type="entry name" value="CDF/SLC30A"/>
</dbReference>
<keyword evidence="5 8" id="KW-1133">Transmembrane helix</keyword>
<dbReference type="EMBL" id="CP003924">
    <property type="protein sequence ID" value="AGS34681.1"/>
    <property type="molecule type" value="Genomic_DNA"/>
</dbReference>
<evidence type="ECO:0000256" key="8">
    <source>
        <dbReference type="SAM" id="Phobius"/>
    </source>
</evidence>
<dbReference type="PATRIC" id="fig|1224163.3.peg.1213"/>
<dbReference type="InterPro" id="IPR027469">
    <property type="entry name" value="Cation_efflux_TMD_sf"/>
</dbReference>
<evidence type="ECO:0008006" key="13">
    <source>
        <dbReference type="Google" id="ProtNLM"/>
    </source>
</evidence>
<dbReference type="SUPFAM" id="SSF160240">
    <property type="entry name" value="Cation efflux protein cytoplasmic domain-like"/>
    <property type="match status" value="1"/>
</dbReference>
<evidence type="ECO:0000313" key="11">
    <source>
        <dbReference type="EMBL" id="AGS34681.1"/>
    </source>
</evidence>
<reference evidence="11 12" key="1">
    <citation type="submission" date="2012-11" db="EMBL/GenBank/DDBJ databases">
        <title>The complete genome sequence of Corynebacterium maris Coryn-1 (=DSM 45190).</title>
        <authorList>
            <person name="Schaffert L."/>
            <person name="Albersmeier A."/>
            <person name="Kalinowski J."/>
            <person name="Ruckert C."/>
        </authorList>
    </citation>
    <scope>NUCLEOTIDE SEQUENCE [LARGE SCALE GENOMIC DNA]</scope>
    <source>
        <strain evidence="12">Coryn-1</strain>
    </source>
</reference>
<organism evidence="11 12">
    <name type="scientific">Corynebacterium maris DSM 45190</name>
    <dbReference type="NCBI Taxonomy" id="1224163"/>
    <lineage>
        <taxon>Bacteria</taxon>
        <taxon>Bacillati</taxon>
        <taxon>Actinomycetota</taxon>
        <taxon>Actinomycetes</taxon>
        <taxon>Mycobacteriales</taxon>
        <taxon>Corynebacteriaceae</taxon>
        <taxon>Corynebacterium</taxon>
    </lineage>
</organism>
<dbReference type="Pfam" id="PF16916">
    <property type="entry name" value="ZT_dimer"/>
    <property type="match status" value="1"/>
</dbReference>
<evidence type="ECO:0000313" key="12">
    <source>
        <dbReference type="Proteomes" id="UP000015388"/>
    </source>
</evidence>
<dbReference type="GO" id="GO:0005385">
    <property type="term" value="F:zinc ion transmembrane transporter activity"/>
    <property type="evidence" value="ECO:0007669"/>
    <property type="project" value="TreeGrafter"/>
</dbReference>
<dbReference type="PANTHER" id="PTHR11562:SF17">
    <property type="entry name" value="RE54080P-RELATED"/>
    <property type="match status" value="1"/>
</dbReference>
<dbReference type="STRING" id="1224163.B841_06040"/>
<evidence type="ECO:0000256" key="7">
    <source>
        <dbReference type="ARBA" id="ARBA00023136"/>
    </source>
</evidence>
<evidence type="ECO:0000259" key="9">
    <source>
        <dbReference type="Pfam" id="PF01545"/>
    </source>
</evidence>
<dbReference type="InterPro" id="IPR036837">
    <property type="entry name" value="Cation_efflux_CTD_sf"/>
</dbReference>
<dbReference type="HOGENOM" id="CLU_013430_0_0_11"/>
<evidence type="ECO:0000259" key="10">
    <source>
        <dbReference type="Pfam" id="PF16916"/>
    </source>
</evidence>
<proteinExistence type="inferred from homology"/>